<keyword evidence="1" id="KW-0472">Membrane</keyword>
<accession>A0ABM6RRI0</accession>
<name>A0ABM6RRI0_9FIRM</name>
<proteinExistence type="predicted"/>
<evidence type="ECO:0000256" key="1">
    <source>
        <dbReference type="SAM" id="Phobius"/>
    </source>
</evidence>
<reference evidence="2 3" key="1">
    <citation type="journal article" date="2019" name="Sci. Rep.">
        <title>Sulfobacillus thermotolerans: new insights into resistance and metabolic capacities of acidophilic chemolithotrophs.</title>
        <authorList>
            <person name="Panyushkina A.E."/>
            <person name="Babenko V.V."/>
            <person name="Nikitina A.S."/>
            <person name="Selezneva O.V."/>
            <person name="Tsaplina I.A."/>
            <person name="Letarova M.A."/>
            <person name="Kostryukova E.S."/>
            <person name="Letarov A.V."/>
        </authorList>
    </citation>
    <scope>NUCLEOTIDE SEQUENCE [LARGE SCALE GENOMIC DNA]</scope>
    <source>
        <strain evidence="2 3">Kr1</strain>
    </source>
</reference>
<evidence type="ECO:0000313" key="3">
    <source>
        <dbReference type="Proteomes" id="UP000325292"/>
    </source>
</evidence>
<protein>
    <recommendedName>
        <fullName evidence="4">DUF5666 domain-containing protein</fullName>
    </recommendedName>
</protein>
<evidence type="ECO:0000313" key="2">
    <source>
        <dbReference type="EMBL" id="AUW94025.1"/>
    </source>
</evidence>
<sequence length="117" mass="12846">MRQRALPFVIAGLCVAVFFYFFPRRTESLTLTRTGPVTHLGESFDAGFIEITVDSVTFEDPQTSSSVVPSVALPAALRVGDTVTAMGQWTANMPWWQTHPAPPEVVTLIAIRRATSH</sequence>
<dbReference type="Proteomes" id="UP000325292">
    <property type="component" value="Chromosome"/>
</dbReference>
<keyword evidence="1" id="KW-0812">Transmembrane</keyword>
<feature type="transmembrane region" description="Helical" evidence="1">
    <location>
        <begin position="6"/>
        <end position="23"/>
    </location>
</feature>
<evidence type="ECO:0008006" key="4">
    <source>
        <dbReference type="Google" id="ProtNLM"/>
    </source>
</evidence>
<keyword evidence="1" id="KW-1133">Transmembrane helix</keyword>
<organism evidence="2 3">
    <name type="scientific">Sulfobacillus thermotolerans</name>
    <dbReference type="NCBI Taxonomy" id="338644"/>
    <lineage>
        <taxon>Bacteria</taxon>
        <taxon>Bacillati</taxon>
        <taxon>Bacillota</taxon>
        <taxon>Clostridia</taxon>
        <taxon>Eubacteriales</taxon>
        <taxon>Clostridiales Family XVII. Incertae Sedis</taxon>
        <taxon>Sulfobacillus</taxon>
    </lineage>
</organism>
<gene>
    <name evidence="2" type="ORF">BXT84_08740</name>
</gene>
<dbReference type="EMBL" id="CP019454">
    <property type="protein sequence ID" value="AUW94025.1"/>
    <property type="molecule type" value="Genomic_DNA"/>
</dbReference>
<keyword evidence="3" id="KW-1185">Reference proteome</keyword>